<dbReference type="PRINTS" id="PR00813">
    <property type="entry name" value="BCTERIALGSPG"/>
</dbReference>
<dbReference type="InterPro" id="IPR000983">
    <property type="entry name" value="Bac_GSPG_pilin"/>
</dbReference>
<dbReference type="PROSITE" id="PS00409">
    <property type="entry name" value="PROKAR_NTER_METHYL"/>
    <property type="match status" value="1"/>
</dbReference>
<keyword evidence="3" id="KW-1133">Transmembrane helix</keyword>
<dbReference type="PANTHER" id="PTHR30093">
    <property type="entry name" value="GENERAL SECRETION PATHWAY PROTEIN G"/>
    <property type="match status" value="1"/>
</dbReference>
<evidence type="ECO:0000256" key="2">
    <source>
        <dbReference type="SAM" id="MobiDB-lite"/>
    </source>
</evidence>
<dbReference type="InterPro" id="IPR045584">
    <property type="entry name" value="Pilin-like"/>
</dbReference>
<comment type="caution">
    <text evidence="5">The sequence shown here is derived from an EMBL/GenBank/DDBJ whole genome shotgun (WGS) entry which is preliminary data.</text>
</comment>
<keyword evidence="1" id="KW-0488">Methylation</keyword>
<dbReference type="Pfam" id="PF07963">
    <property type="entry name" value="N_methyl"/>
    <property type="match status" value="1"/>
</dbReference>
<dbReference type="GO" id="GO:0015627">
    <property type="term" value="C:type II protein secretion system complex"/>
    <property type="evidence" value="ECO:0007669"/>
    <property type="project" value="InterPro"/>
</dbReference>
<dbReference type="GO" id="GO:0015628">
    <property type="term" value="P:protein secretion by the type II secretion system"/>
    <property type="evidence" value="ECO:0007669"/>
    <property type="project" value="InterPro"/>
</dbReference>
<dbReference type="AlphaFoldDB" id="A0A556QSH8"/>
<dbReference type="SUPFAM" id="SSF54523">
    <property type="entry name" value="Pili subunits"/>
    <property type="match status" value="1"/>
</dbReference>
<dbReference type="PANTHER" id="PTHR30093:SF2">
    <property type="entry name" value="TYPE II SECRETION SYSTEM PROTEIN H"/>
    <property type="match status" value="1"/>
</dbReference>
<keyword evidence="3" id="KW-0812">Transmembrane</keyword>
<keyword evidence="6" id="KW-1185">Reference proteome</keyword>
<feature type="transmembrane region" description="Helical" evidence="3">
    <location>
        <begin position="31"/>
        <end position="52"/>
    </location>
</feature>
<feature type="region of interest" description="Disordered" evidence="2">
    <location>
        <begin position="1"/>
        <end position="22"/>
    </location>
</feature>
<dbReference type="InterPro" id="IPR012902">
    <property type="entry name" value="N_methyl_site"/>
</dbReference>
<feature type="domain" description="DUF1559" evidence="4">
    <location>
        <begin position="51"/>
        <end position="202"/>
    </location>
</feature>
<dbReference type="RefSeq" id="WP_144230132.1">
    <property type="nucleotide sequence ID" value="NZ_CBCRVV010000012.1"/>
</dbReference>
<dbReference type="Proteomes" id="UP000315648">
    <property type="component" value="Unassembled WGS sequence"/>
</dbReference>
<sequence>MPRPVHISFSLPPKGHTSTHKSGRGFTLVELLAVIAIIGILAAIIIPVTGSVRESARSSQCMSNLRQIGVGMNLYAQSNKGKFAAPLATPVNGPSDWYNDSWMTAVQPYLENRKPGISDNVGKRAAIWDSVFRCPSKPDWALEGAGVTDIQRISYSMATYNEDRAIARRINEFAKPAATALIVDSNTGTVFMPNTSYMYRDFTALWHKQRDQVLFVDGHVEAVAKNGLSYYLVKSTNIEARPW</sequence>
<reference evidence="5 6" key="1">
    <citation type="submission" date="2019-07" db="EMBL/GenBank/DDBJ databases">
        <title>Description of 53C-WASEF.</title>
        <authorList>
            <person name="Pitt A."/>
            <person name="Hahn M.W."/>
        </authorList>
    </citation>
    <scope>NUCLEOTIDE SEQUENCE [LARGE SCALE GENOMIC DNA]</scope>
    <source>
        <strain evidence="5 6">53C-WASEF</strain>
    </source>
</reference>
<proteinExistence type="predicted"/>
<dbReference type="OrthoDB" id="285651at2"/>
<dbReference type="InterPro" id="IPR011453">
    <property type="entry name" value="DUF1559"/>
</dbReference>
<evidence type="ECO:0000313" key="6">
    <source>
        <dbReference type="Proteomes" id="UP000315648"/>
    </source>
</evidence>
<organism evidence="5 6">
    <name type="scientific">Rariglobus hedericola</name>
    <dbReference type="NCBI Taxonomy" id="2597822"/>
    <lineage>
        <taxon>Bacteria</taxon>
        <taxon>Pseudomonadati</taxon>
        <taxon>Verrucomicrobiota</taxon>
        <taxon>Opitutia</taxon>
        <taxon>Opitutales</taxon>
        <taxon>Opitutaceae</taxon>
        <taxon>Rariglobus</taxon>
    </lineage>
</organism>
<dbReference type="NCBIfam" id="TIGR02532">
    <property type="entry name" value="IV_pilin_GFxxxE"/>
    <property type="match status" value="1"/>
</dbReference>
<dbReference type="Gene3D" id="3.30.700.10">
    <property type="entry name" value="Glycoprotein, Type 4 Pilin"/>
    <property type="match status" value="1"/>
</dbReference>
<gene>
    <name evidence="5" type="ORF">FPL22_09985</name>
</gene>
<evidence type="ECO:0000256" key="3">
    <source>
        <dbReference type="SAM" id="Phobius"/>
    </source>
</evidence>
<protein>
    <submittedName>
        <fullName evidence="5">DUF1559 domain-containing protein</fullName>
    </submittedName>
</protein>
<dbReference type="Pfam" id="PF07596">
    <property type="entry name" value="SBP_bac_10"/>
    <property type="match status" value="1"/>
</dbReference>
<name>A0A556QSH8_9BACT</name>
<evidence type="ECO:0000259" key="4">
    <source>
        <dbReference type="Pfam" id="PF07596"/>
    </source>
</evidence>
<evidence type="ECO:0000256" key="1">
    <source>
        <dbReference type="ARBA" id="ARBA00022481"/>
    </source>
</evidence>
<accession>A0A556QSH8</accession>
<dbReference type="EMBL" id="VMBG01000001">
    <property type="protein sequence ID" value="TSJ79591.1"/>
    <property type="molecule type" value="Genomic_DNA"/>
</dbReference>
<evidence type="ECO:0000313" key="5">
    <source>
        <dbReference type="EMBL" id="TSJ79591.1"/>
    </source>
</evidence>
<keyword evidence="3" id="KW-0472">Membrane</keyword>